<comment type="caution">
    <text evidence="3">The sequence shown here is derived from an EMBL/GenBank/DDBJ whole genome shotgun (WGS) entry which is preliminary data.</text>
</comment>
<feature type="transmembrane region" description="Helical" evidence="1">
    <location>
        <begin position="107"/>
        <end position="125"/>
    </location>
</feature>
<dbReference type="PANTHER" id="PTHR14969:SF13">
    <property type="entry name" value="AT30094P"/>
    <property type="match status" value="1"/>
</dbReference>
<evidence type="ECO:0000313" key="3">
    <source>
        <dbReference type="EMBL" id="MYL65768.1"/>
    </source>
</evidence>
<keyword evidence="1" id="KW-0812">Transmembrane</keyword>
<gene>
    <name evidence="3" type="ORF">GLW07_20610</name>
</gene>
<dbReference type="EMBL" id="WMEY01000010">
    <property type="protein sequence ID" value="MYL65768.1"/>
    <property type="molecule type" value="Genomic_DNA"/>
</dbReference>
<dbReference type="InterPro" id="IPR000326">
    <property type="entry name" value="PAP2/HPO"/>
</dbReference>
<dbReference type="SMART" id="SM00014">
    <property type="entry name" value="acidPPc"/>
    <property type="match status" value="1"/>
</dbReference>
<dbReference type="SUPFAM" id="SSF48317">
    <property type="entry name" value="Acid phosphatase/Vanadium-dependent haloperoxidase"/>
    <property type="match status" value="1"/>
</dbReference>
<dbReference type="CDD" id="cd03392">
    <property type="entry name" value="PAP2_like_2"/>
    <property type="match status" value="1"/>
</dbReference>
<sequence length="248" mass="27705">MNKNEFFSTLSGALKQKKVWLPLLLNAFGLLVAILAIMLFSELAEEILEKETLQFDQSIISAIDPIRSDGLLNVIEIITELGSVWWITVVSIATVAILWFKKRDGWSILFFIIAQAAGGLLTKVLKHFFARSRPSVDAAYDAVGYSFPSGHAMGSFLLYGFIGYLIVRSQRGRTTKWISGLLVLLFILMIGFSRIYLGVHYPSDVLAGYAAGTLWLSVCIFSLEWVLWMKRSSFSLGSVRKVFSSKNS</sequence>
<reference evidence="3 4" key="1">
    <citation type="submission" date="2019-11" db="EMBL/GenBank/DDBJ databases">
        <title>Genome sequences of 17 halophilic strains isolated from different environments.</title>
        <authorList>
            <person name="Furrow R.E."/>
        </authorList>
    </citation>
    <scope>NUCLEOTIDE SEQUENCE [LARGE SCALE GENOMIC DNA]</scope>
    <source>
        <strain evidence="3 4">22506_14_FS</strain>
    </source>
</reference>
<feature type="domain" description="Phosphatidic acid phosphatase type 2/haloperoxidase" evidence="2">
    <location>
        <begin position="108"/>
        <end position="220"/>
    </location>
</feature>
<name>A0A845F4W1_9BACL</name>
<keyword evidence="1" id="KW-0472">Membrane</keyword>
<evidence type="ECO:0000259" key="2">
    <source>
        <dbReference type="SMART" id="SM00014"/>
    </source>
</evidence>
<evidence type="ECO:0000313" key="4">
    <source>
        <dbReference type="Proteomes" id="UP000447833"/>
    </source>
</evidence>
<feature type="transmembrane region" description="Helical" evidence="1">
    <location>
        <begin position="209"/>
        <end position="228"/>
    </location>
</feature>
<dbReference type="InterPro" id="IPR036938">
    <property type="entry name" value="PAP2/HPO_sf"/>
</dbReference>
<dbReference type="AlphaFoldDB" id="A0A845F4W1"/>
<dbReference type="Proteomes" id="UP000447833">
    <property type="component" value="Unassembled WGS sequence"/>
</dbReference>
<dbReference type="RefSeq" id="WP_160921409.1">
    <property type="nucleotide sequence ID" value="NZ_JAIVAE010000012.1"/>
</dbReference>
<accession>A0A845F4W1</accession>
<feature type="transmembrane region" description="Helical" evidence="1">
    <location>
        <begin position="178"/>
        <end position="197"/>
    </location>
</feature>
<protein>
    <submittedName>
        <fullName evidence="3">Phosphatase PAP2 family protein</fullName>
    </submittedName>
</protein>
<feature type="transmembrane region" description="Helical" evidence="1">
    <location>
        <begin position="145"/>
        <end position="166"/>
    </location>
</feature>
<feature type="transmembrane region" description="Helical" evidence="1">
    <location>
        <begin position="83"/>
        <end position="100"/>
    </location>
</feature>
<dbReference type="Pfam" id="PF01569">
    <property type="entry name" value="PAP2"/>
    <property type="match status" value="1"/>
</dbReference>
<evidence type="ECO:0000256" key="1">
    <source>
        <dbReference type="SAM" id="Phobius"/>
    </source>
</evidence>
<dbReference type="Gene3D" id="1.20.144.10">
    <property type="entry name" value="Phosphatidic acid phosphatase type 2/haloperoxidase"/>
    <property type="match status" value="2"/>
</dbReference>
<proteinExistence type="predicted"/>
<organism evidence="3 4">
    <name type="scientific">Guptibacillus hwajinpoensis</name>
    <dbReference type="NCBI Taxonomy" id="208199"/>
    <lineage>
        <taxon>Bacteria</taxon>
        <taxon>Bacillati</taxon>
        <taxon>Bacillota</taxon>
        <taxon>Bacilli</taxon>
        <taxon>Bacillales</taxon>
        <taxon>Guptibacillaceae</taxon>
        <taxon>Guptibacillus</taxon>
    </lineage>
</organism>
<dbReference type="PANTHER" id="PTHR14969">
    <property type="entry name" value="SPHINGOSINE-1-PHOSPHATE PHOSPHOHYDROLASE"/>
    <property type="match status" value="1"/>
</dbReference>
<keyword evidence="1" id="KW-1133">Transmembrane helix</keyword>
<feature type="transmembrane region" description="Helical" evidence="1">
    <location>
        <begin position="20"/>
        <end position="40"/>
    </location>
</feature>